<evidence type="ECO:0000256" key="1">
    <source>
        <dbReference type="SAM" id="Phobius"/>
    </source>
</evidence>
<keyword evidence="3" id="KW-1185">Reference proteome</keyword>
<gene>
    <name evidence="2" type="ORF">SAMN05216548_1274</name>
</gene>
<dbReference type="EMBL" id="FOFG01000027">
    <property type="protein sequence ID" value="SER58084.1"/>
    <property type="molecule type" value="Genomic_DNA"/>
</dbReference>
<evidence type="ECO:0000313" key="3">
    <source>
        <dbReference type="Proteomes" id="UP000199647"/>
    </source>
</evidence>
<accession>A0A1H9QC87</accession>
<evidence type="ECO:0000313" key="2">
    <source>
        <dbReference type="EMBL" id="SER58084.1"/>
    </source>
</evidence>
<reference evidence="2 3" key="1">
    <citation type="submission" date="2016-10" db="EMBL/GenBank/DDBJ databases">
        <authorList>
            <person name="de Groot N.N."/>
        </authorList>
    </citation>
    <scope>NUCLEOTIDE SEQUENCE [LARGE SCALE GENOMIC DNA]</scope>
    <source>
        <strain evidence="2 3">A52C2</strain>
    </source>
</reference>
<dbReference type="Proteomes" id="UP000199647">
    <property type="component" value="Unassembled WGS sequence"/>
</dbReference>
<protein>
    <submittedName>
        <fullName evidence="2">Uncharacterized protein</fullName>
    </submittedName>
</protein>
<sequence>MSRRRRRTRSRGGAGIGTIFLISALVIGTIAIVSVFAWLSLTTERRPVLEAKTLCPVDGPQSLTIVLLDATDAIPDIARRQLAVYLSDLAGRTPEYGLLELRLLDPSNEEGRTVFSKCNPGDGSNLSELVANPALARKLWNEGFRTPLNDALEQTLTVGKSDTSPLMETIQRVAVERFEGDKVRDADKQLIVVSDMIENGPYYSQYRAGVSWDAFKNSTAKQALSADLSGAEVRIKYVVRQGSRFDANRHVDFWSHWITDNGGKLIEIEKLEGLG</sequence>
<dbReference type="OrthoDB" id="7551043at2"/>
<feature type="transmembrane region" description="Helical" evidence="1">
    <location>
        <begin position="12"/>
        <end position="39"/>
    </location>
</feature>
<name>A0A1H9QC87_9HYPH</name>
<dbReference type="STRING" id="1855383.SAMN05216548_1274"/>
<dbReference type="AlphaFoldDB" id="A0A1H9QC87"/>
<organism evidence="2 3">
    <name type="scientific">Faunimonas pinastri</name>
    <dbReference type="NCBI Taxonomy" id="1855383"/>
    <lineage>
        <taxon>Bacteria</taxon>
        <taxon>Pseudomonadati</taxon>
        <taxon>Pseudomonadota</taxon>
        <taxon>Alphaproteobacteria</taxon>
        <taxon>Hyphomicrobiales</taxon>
        <taxon>Afifellaceae</taxon>
        <taxon>Faunimonas</taxon>
    </lineage>
</organism>
<proteinExistence type="predicted"/>
<keyword evidence="1" id="KW-0472">Membrane</keyword>
<keyword evidence="1" id="KW-1133">Transmembrane helix</keyword>
<keyword evidence="1" id="KW-0812">Transmembrane</keyword>